<keyword evidence="6" id="KW-1185">Reference proteome</keyword>
<dbReference type="GO" id="GO:0005737">
    <property type="term" value="C:cytoplasm"/>
    <property type="evidence" value="ECO:0007669"/>
    <property type="project" value="TreeGrafter"/>
</dbReference>
<evidence type="ECO:0000256" key="4">
    <source>
        <dbReference type="SAM" id="Coils"/>
    </source>
</evidence>
<dbReference type="InterPro" id="IPR028172">
    <property type="entry name" value="FT20"/>
</dbReference>
<feature type="coiled-coil region" evidence="4">
    <location>
        <begin position="78"/>
        <end position="121"/>
    </location>
</feature>
<name>A0A8S1CTR7_9INSE</name>
<evidence type="ECO:0000313" key="5">
    <source>
        <dbReference type="EMBL" id="CAB3373400.1"/>
    </source>
</evidence>
<dbReference type="GO" id="GO:0036064">
    <property type="term" value="C:ciliary basal body"/>
    <property type="evidence" value="ECO:0007669"/>
    <property type="project" value="TreeGrafter"/>
</dbReference>
<dbReference type="OrthoDB" id="10254896at2759"/>
<keyword evidence="3" id="KW-0966">Cell projection</keyword>
<reference evidence="5 6" key="1">
    <citation type="submission" date="2020-04" db="EMBL/GenBank/DDBJ databases">
        <authorList>
            <person name="Alioto T."/>
            <person name="Alioto T."/>
            <person name="Gomez Garrido J."/>
        </authorList>
    </citation>
    <scope>NUCLEOTIDE SEQUENCE [LARGE SCALE GENOMIC DNA]</scope>
</reference>
<dbReference type="AlphaFoldDB" id="A0A8S1CTR7"/>
<dbReference type="PANTHER" id="PTHR31978:SF1">
    <property type="entry name" value="INTRAFLAGELLAR TRANSPORT PROTEIN 20 HOMOLOG"/>
    <property type="match status" value="1"/>
</dbReference>
<gene>
    <name evidence="5" type="ORF">CLODIP_2_CD15633</name>
</gene>
<proteinExistence type="predicted"/>
<dbReference type="PANTHER" id="PTHR31978">
    <property type="entry name" value="INTRAFLAGELLAR TRANSPORT PROTEIN 20 HOMOLOG"/>
    <property type="match status" value="1"/>
</dbReference>
<accession>A0A8S1CTR7</accession>
<comment type="caution">
    <text evidence="5">The sequence shown here is derived from an EMBL/GenBank/DDBJ whole genome shotgun (WGS) entry which is preliminary data.</text>
</comment>
<evidence type="ECO:0000256" key="2">
    <source>
        <dbReference type="ARBA" id="ARBA00023054"/>
    </source>
</evidence>
<dbReference type="Proteomes" id="UP000494165">
    <property type="component" value="Unassembled WGS sequence"/>
</dbReference>
<dbReference type="GO" id="GO:0030990">
    <property type="term" value="C:intraciliary transport particle"/>
    <property type="evidence" value="ECO:0007669"/>
    <property type="project" value="TreeGrafter"/>
</dbReference>
<evidence type="ECO:0000256" key="3">
    <source>
        <dbReference type="ARBA" id="ARBA00023273"/>
    </source>
</evidence>
<dbReference type="EMBL" id="CADEPI010000085">
    <property type="protein sequence ID" value="CAB3373400.1"/>
    <property type="molecule type" value="Genomic_DNA"/>
</dbReference>
<comment type="subcellular location">
    <subcellularLocation>
        <location evidence="1">Cell projection</location>
        <location evidence="1">Cilium</location>
    </subcellularLocation>
</comment>
<evidence type="ECO:0000313" key="6">
    <source>
        <dbReference type="Proteomes" id="UP000494165"/>
    </source>
</evidence>
<organism evidence="5 6">
    <name type="scientific">Cloeon dipterum</name>
    <dbReference type="NCBI Taxonomy" id="197152"/>
    <lineage>
        <taxon>Eukaryota</taxon>
        <taxon>Metazoa</taxon>
        <taxon>Ecdysozoa</taxon>
        <taxon>Arthropoda</taxon>
        <taxon>Hexapoda</taxon>
        <taxon>Insecta</taxon>
        <taxon>Pterygota</taxon>
        <taxon>Palaeoptera</taxon>
        <taxon>Ephemeroptera</taxon>
        <taxon>Pisciforma</taxon>
        <taxon>Baetidae</taxon>
        <taxon>Cloeon</taxon>
    </lineage>
</organism>
<dbReference type="GO" id="GO:0005813">
    <property type="term" value="C:centrosome"/>
    <property type="evidence" value="ECO:0007669"/>
    <property type="project" value="TreeGrafter"/>
</dbReference>
<evidence type="ECO:0008006" key="7">
    <source>
        <dbReference type="Google" id="ProtNLM"/>
    </source>
</evidence>
<sequence>MTASKLGLKFDDLGRVRVVDEDTAVATNELHEQSNELLENIVKYQKIVEDLVSVSETLAAQVEKEKLLALQASIKLQHEVEHRELMKHQLQIQALEKQAELERMNAEYHNLQRVEQEQQDIMDQLAADLLVPSYT</sequence>
<dbReference type="Pfam" id="PF14931">
    <property type="entry name" value="IFT20"/>
    <property type="match status" value="1"/>
</dbReference>
<dbReference type="GO" id="GO:0097546">
    <property type="term" value="C:ciliary base"/>
    <property type="evidence" value="ECO:0007669"/>
    <property type="project" value="TreeGrafter"/>
</dbReference>
<dbReference type="GO" id="GO:0097730">
    <property type="term" value="C:non-motile cilium"/>
    <property type="evidence" value="ECO:0007669"/>
    <property type="project" value="TreeGrafter"/>
</dbReference>
<evidence type="ECO:0000256" key="1">
    <source>
        <dbReference type="ARBA" id="ARBA00004138"/>
    </source>
</evidence>
<dbReference type="GO" id="GO:0061512">
    <property type="term" value="P:protein localization to cilium"/>
    <property type="evidence" value="ECO:0007669"/>
    <property type="project" value="TreeGrafter"/>
</dbReference>
<keyword evidence="2 4" id="KW-0175">Coiled coil</keyword>
<dbReference type="GO" id="GO:0060271">
    <property type="term" value="P:cilium assembly"/>
    <property type="evidence" value="ECO:0007669"/>
    <property type="project" value="TreeGrafter"/>
</dbReference>
<protein>
    <recommendedName>
        <fullName evidence="7">Intraflagellar transport protein 20 homolog</fullName>
    </recommendedName>
</protein>